<dbReference type="RefSeq" id="WP_179577990.1">
    <property type="nucleotide sequence ID" value="NZ_JACCFM010000001.1"/>
</dbReference>
<name>A0A7Z0J5S7_9MICO</name>
<organism evidence="1 2">
    <name type="scientific">Glaciibacter psychrotolerans</name>
    <dbReference type="NCBI Taxonomy" id="670054"/>
    <lineage>
        <taxon>Bacteria</taxon>
        <taxon>Bacillati</taxon>
        <taxon>Actinomycetota</taxon>
        <taxon>Actinomycetes</taxon>
        <taxon>Micrococcales</taxon>
        <taxon>Microbacteriaceae</taxon>
        <taxon>Glaciibacter</taxon>
    </lineage>
</organism>
<reference evidence="1 2" key="1">
    <citation type="submission" date="2020-07" db="EMBL/GenBank/DDBJ databases">
        <title>Sequencing the genomes of 1000 actinobacteria strains.</title>
        <authorList>
            <person name="Klenk H.-P."/>
        </authorList>
    </citation>
    <scope>NUCLEOTIDE SEQUENCE [LARGE SCALE GENOMIC DNA]</scope>
    <source>
        <strain evidence="1 2">LI1</strain>
    </source>
</reference>
<dbReference type="EMBL" id="JACCFM010000001">
    <property type="protein sequence ID" value="NYJ19189.1"/>
    <property type="molecule type" value="Genomic_DNA"/>
</dbReference>
<dbReference type="Proteomes" id="UP000537260">
    <property type="component" value="Unassembled WGS sequence"/>
</dbReference>
<keyword evidence="2" id="KW-1185">Reference proteome</keyword>
<dbReference type="AlphaFoldDB" id="A0A7Z0J5S7"/>
<evidence type="ECO:0000313" key="2">
    <source>
        <dbReference type="Proteomes" id="UP000537260"/>
    </source>
</evidence>
<protein>
    <submittedName>
        <fullName evidence="1">Uncharacterized protein</fullName>
    </submittedName>
</protein>
<evidence type="ECO:0000313" key="1">
    <source>
        <dbReference type="EMBL" id="NYJ19189.1"/>
    </source>
</evidence>
<accession>A0A7Z0J5S7</accession>
<comment type="caution">
    <text evidence="1">The sequence shown here is derived from an EMBL/GenBank/DDBJ whole genome shotgun (WGS) entry which is preliminary data.</text>
</comment>
<gene>
    <name evidence="1" type="ORF">HNR05_000980</name>
</gene>
<sequence>MLEQIINESMQQRGALIEEALEKALVTGSCGVVVIETATSTAVAVSPLVPYGELYQFPSEDAYEMWRNRK</sequence>
<proteinExistence type="predicted"/>